<accession>A0ACC6TNP6</accession>
<sequence>MISKGVEDLLFSFPLGKRVLVHGVFPYTGFEIVTLSEAKGGVFDSAVSLHAILGEEAPISVIRRMVELSKGLVFLADERRDESKLRRITFYTARNMGFEVYDLGDWFALVKLRPKD</sequence>
<comment type="caution">
    <text evidence="1">The sequence shown here is derived from an EMBL/GenBank/DDBJ whole genome shotgun (WGS) entry which is preliminary data.</text>
</comment>
<reference evidence="1" key="1">
    <citation type="submission" date="2024-07" db="EMBL/GenBank/DDBJ databases">
        <title>Metagenome and Metagenome-Assembled Genomes of Archaea from a hot spring from the geothermal field of Los Azufres, Mexico.</title>
        <authorList>
            <person name="Marin-Paredes R."/>
            <person name="Martinez-Romero E."/>
            <person name="Servin-Garciduenas L.E."/>
        </authorList>
    </citation>
    <scope>NUCLEOTIDE SEQUENCE</scope>
    <source>
        <strain evidence="1">AZ1-454</strain>
    </source>
</reference>
<name>A0ACC6TNP6_9CREN</name>
<dbReference type="Proteomes" id="UP000053480">
    <property type="component" value="Unassembled WGS sequence"/>
</dbReference>
<dbReference type="EMBL" id="JZWS03000004">
    <property type="protein sequence ID" value="MEW9491496.1"/>
    <property type="molecule type" value="Genomic_DNA"/>
</dbReference>
<protein>
    <submittedName>
        <fullName evidence="1">Uncharacterized protein</fullName>
    </submittedName>
</protein>
<organism evidence="1 2">
    <name type="scientific">Candidatus Aramenus sulfurataquae</name>
    <dbReference type="NCBI Taxonomy" id="1326980"/>
    <lineage>
        <taxon>Archaea</taxon>
        <taxon>Thermoproteota</taxon>
        <taxon>Thermoprotei</taxon>
        <taxon>Sulfolobales</taxon>
        <taxon>Sulfolobaceae</taxon>
        <taxon>Candidatus Aramenus</taxon>
    </lineage>
</organism>
<evidence type="ECO:0000313" key="2">
    <source>
        <dbReference type="Proteomes" id="UP000053480"/>
    </source>
</evidence>
<gene>
    <name evidence="1" type="ORF">TQ35_0004750</name>
</gene>
<evidence type="ECO:0000313" key="1">
    <source>
        <dbReference type="EMBL" id="MEW9491496.1"/>
    </source>
</evidence>
<proteinExistence type="predicted"/>